<keyword evidence="7 8" id="KW-0998">Cell outer membrane</keyword>
<dbReference type="Gene3D" id="2.40.170.20">
    <property type="entry name" value="TonB-dependent receptor, beta-barrel domain"/>
    <property type="match status" value="1"/>
</dbReference>
<feature type="region of interest" description="Disordered" evidence="9">
    <location>
        <begin position="822"/>
        <end position="983"/>
    </location>
</feature>
<evidence type="ECO:0000259" key="11">
    <source>
        <dbReference type="Pfam" id="PF14905"/>
    </source>
</evidence>
<feature type="chain" id="PRO_5046776798" evidence="10">
    <location>
        <begin position="24"/>
        <end position="983"/>
    </location>
</feature>
<evidence type="ECO:0000256" key="3">
    <source>
        <dbReference type="ARBA" id="ARBA00022452"/>
    </source>
</evidence>
<dbReference type="SUPFAM" id="SSF49464">
    <property type="entry name" value="Carboxypeptidase regulatory domain-like"/>
    <property type="match status" value="1"/>
</dbReference>
<evidence type="ECO:0000256" key="1">
    <source>
        <dbReference type="ARBA" id="ARBA00004571"/>
    </source>
</evidence>
<dbReference type="RefSeq" id="WP_198076610.1">
    <property type="nucleotide sequence ID" value="NZ_JAEDAE010000010.1"/>
</dbReference>
<evidence type="ECO:0000256" key="9">
    <source>
        <dbReference type="SAM" id="MobiDB-lite"/>
    </source>
</evidence>
<feature type="region of interest" description="Disordered" evidence="9">
    <location>
        <begin position="27"/>
        <end position="50"/>
    </location>
</feature>
<proteinExistence type="inferred from homology"/>
<reference evidence="12 13" key="1">
    <citation type="submission" date="2020-12" db="EMBL/GenBank/DDBJ databases">
        <title>Hymenobacter sp.</title>
        <authorList>
            <person name="Kim M.K."/>
        </authorList>
    </citation>
    <scope>NUCLEOTIDE SEQUENCE [LARGE SCALE GENOMIC DNA]</scope>
    <source>
        <strain evidence="12 13">BT442</strain>
    </source>
</reference>
<keyword evidence="5 10" id="KW-0732">Signal</keyword>
<feature type="compositionally biased region" description="Low complexity" evidence="9">
    <location>
        <begin position="884"/>
        <end position="899"/>
    </location>
</feature>
<evidence type="ECO:0000256" key="4">
    <source>
        <dbReference type="ARBA" id="ARBA00022692"/>
    </source>
</evidence>
<keyword evidence="4 8" id="KW-0812">Transmembrane</keyword>
<dbReference type="InterPro" id="IPR008969">
    <property type="entry name" value="CarboxyPept-like_regulatory"/>
</dbReference>
<feature type="compositionally biased region" description="Low complexity" evidence="9">
    <location>
        <begin position="27"/>
        <end position="45"/>
    </location>
</feature>
<dbReference type="Pfam" id="PF14905">
    <property type="entry name" value="OMP_b-brl_3"/>
    <property type="match status" value="1"/>
</dbReference>
<evidence type="ECO:0000256" key="2">
    <source>
        <dbReference type="ARBA" id="ARBA00022448"/>
    </source>
</evidence>
<evidence type="ECO:0000256" key="10">
    <source>
        <dbReference type="SAM" id="SignalP"/>
    </source>
</evidence>
<comment type="subcellular location">
    <subcellularLocation>
        <location evidence="1 8">Cell outer membrane</location>
        <topology evidence="1 8">Multi-pass membrane protein</topology>
    </subcellularLocation>
</comment>
<accession>A0ABS0QBK8</accession>
<sequence>MKRTLPASAVVLTALLGINQLAAAQQGPPTGARPAAAAPRAATGRVSGTVTDATTGKPVSYATVAVLDAAGNPVNGGVAGDDGKFVLAGIPAGTYTVQISFLGYKNEDRAGVVVPAGGVIALGTVALGTSAQKLGEVVVTGQKAIIEERVDRTVYNAENDQTARGGDATDVLKRVPLLSVDLDGNVSLRGSSNIKVLINNKPSTIAANSIADALKQIPADQIKTVEVITSPSAKYDAEGSGGIINIVTKQNNLRGATLGIDASVGTRSSNLSLNGSLRTGKMGFSLGGFGRAQYNVPGEFSNTQVTRNIADGSATTTLQSADTRLQQIFGRYTLGWDYDINKFNSIQASVAYGTRNGQNYQDGLLRTSYAGAFATGTPRSTDQRDTYSKDLSGTVDASLNYTHSFEKPQHEISLLTLFSRNDRTNSFTNTILSTSDATSLARRIVNDNPSYNEEYTVQLDYQNPISKTQILEMGVKNILRRVNSDYSTTSYGADGAVVPSVGLSSSNVFTYRQNVTAAYAAYTLGLPKGFTLKPGLRYEYTTIKADFAQTDTAKTNIPNYDVLVPSVNFSRKLSNGNVLKLAYNKRIQRPSLQFLNPNRNAQNPKNISYGNPNLDPEYTNNYELGYSTAYKRLNLNFSAFMRNTTGSIEALRTVEGADIVTTTYDNIGKQDAYGGSVFANINNGKLSLNAGTDFYYVKLTNNVPDARFNAANEGFVMSGRVFGSYNFTPIWGLQAFAFYRGNQVQLQGSQSGFGVYSLSVKRDFAEKRGSIGFGAENFFTPSITIRNTVVSPLIDQSSRNVLHNMSFKVNISYRIGKLSVAPPTRRGKSINNDDLKGGGEGGGDMGGGGGAPGGGGGAPGGGARPAGAPAGAARPGGYPGGAPGMAPAGAGARPGVYPGQGQQRTAPADSTSGKPAADSTGRPLPGQRPGGYPGLRPATAQPADTTKRQAPVGNPVNAPANAPSPGTSTPNGTVPAGSPGGRP</sequence>
<dbReference type="InterPro" id="IPR036942">
    <property type="entry name" value="Beta-barrel_TonB_sf"/>
</dbReference>
<dbReference type="Pfam" id="PF13620">
    <property type="entry name" value="CarboxypepD_reg"/>
    <property type="match status" value="1"/>
</dbReference>
<evidence type="ECO:0000256" key="6">
    <source>
        <dbReference type="ARBA" id="ARBA00023136"/>
    </source>
</evidence>
<dbReference type="InterPro" id="IPR039426">
    <property type="entry name" value="TonB-dep_rcpt-like"/>
</dbReference>
<feature type="domain" description="Outer membrane protein beta-barrel" evidence="11">
    <location>
        <begin position="403"/>
        <end position="813"/>
    </location>
</feature>
<feature type="compositionally biased region" description="Low complexity" evidence="9">
    <location>
        <begin position="950"/>
        <end position="966"/>
    </location>
</feature>
<dbReference type="Gene3D" id="2.170.130.10">
    <property type="entry name" value="TonB-dependent receptor, plug domain"/>
    <property type="match status" value="1"/>
</dbReference>
<dbReference type="InterPro" id="IPR041700">
    <property type="entry name" value="OMP_b-brl_3"/>
</dbReference>
<feature type="compositionally biased region" description="Low complexity" evidence="9">
    <location>
        <begin position="865"/>
        <end position="876"/>
    </location>
</feature>
<dbReference type="EMBL" id="JAEDAE010000010">
    <property type="protein sequence ID" value="MBH8560048.1"/>
    <property type="molecule type" value="Genomic_DNA"/>
</dbReference>
<comment type="similarity">
    <text evidence="8">Belongs to the TonB-dependent receptor family.</text>
</comment>
<dbReference type="PROSITE" id="PS52016">
    <property type="entry name" value="TONB_DEPENDENT_REC_3"/>
    <property type="match status" value="1"/>
</dbReference>
<comment type="caution">
    <text evidence="12">The sequence shown here is derived from an EMBL/GenBank/DDBJ whole genome shotgun (WGS) entry which is preliminary data.</text>
</comment>
<evidence type="ECO:0000313" key="13">
    <source>
        <dbReference type="Proteomes" id="UP000625631"/>
    </source>
</evidence>
<keyword evidence="6 8" id="KW-0472">Membrane</keyword>
<keyword evidence="12" id="KW-0675">Receptor</keyword>
<evidence type="ECO:0000256" key="8">
    <source>
        <dbReference type="PROSITE-ProRule" id="PRU01360"/>
    </source>
</evidence>
<feature type="compositionally biased region" description="Gly residues" evidence="9">
    <location>
        <begin position="838"/>
        <end position="864"/>
    </location>
</feature>
<organism evidence="12 13">
    <name type="scientific">Hymenobacter negativus</name>
    <dbReference type="NCBI Taxonomy" id="2795026"/>
    <lineage>
        <taxon>Bacteria</taxon>
        <taxon>Pseudomonadati</taxon>
        <taxon>Bacteroidota</taxon>
        <taxon>Cytophagia</taxon>
        <taxon>Cytophagales</taxon>
        <taxon>Hymenobacteraceae</taxon>
        <taxon>Hymenobacter</taxon>
    </lineage>
</organism>
<evidence type="ECO:0000256" key="5">
    <source>
        <dbReference type="ARBA" id="ARBA00022729"/>
    </source>
</evidence>
<keyword evidence="2 8" id="KW-0813">Transport</keyword>
<name>A0ABS0QBK8_9BACT</name>
<evidence type="ECO:0000256" key="7">
    <source>
        <dbReference type="ARBA" id="ARBA00023237"/>
    </source>
</evidence>
<dbReference type="PANTHER" id="PTHR30069">
    <property type="entry name" value="TONB-DEPENDENT OUTER MEMBRANE RECEPTOR"/>
    <property type="match status" value="1"/>
</dbReference>
<protein>
    <submittedName>
        <fullName evidence="12">TonB-dependent receptor</fullName>
    </submittedName>
</protein>
<dbReference type="Proteomes" id="UP000625631">
    <property type="component" value="Unassembled WGS sequence"/>
</dbReference>
<feature type="signal peptide" evidence="10">
    <location>
        <begin position="1"/>
        <end position="23"/>
    </location>
</feature>
<dbReference type="PANTHER" id="PTHR30069:SF29">
    <property type="entry name" value="HEMOGLOBIN AND HEMOGLOBIN-HAPTOGLOBIN-BINDING PROTEIN 1-RELATED"/>
    <property type="match status" value="1"/>
</dbReference>
<dbReference type="Gene3D" id="2.60.40.1120">
    <property type="entry name" value="Carboxypeptidase-like, regulatory domain"/>
    <property type="match status" value="1"/>
</dbReference>
<feature type="compositionally biased region" description="Polar residues" evidence="9">
    <location>
        <begin position="900"/>
        <end position="913"/>
    </location>
</feature>
<dbReference type="InterPro" id="IPR037066">
    <property type="entry name" value="Plug_dom_sf"/>
</dbReference>
<dbReference type="SUPFAM" id="SSF56935">
    <property type="entry name" value="Porins"/>
    <property type="match status" value="1"/>
</dbReference>
<keyword evidence="13" id="KW-1185">Reference proteome</keyword>
<evidence type="ECO:0000313" key="12">
    <source>
        <dbReference type="EMBL" id="MBH8560048.1"/>
    </source>
</evidence>
<gene>
    <name evidence="12" type="ORF">I7X13_18450</name>
</gene>
<keyword evidence="3 8" id="KW-1134">Transmembrane beta strand</keyword>